<dbReference type="EMBL" id="KL251378">
    <property type="protein sequence ID" value="KGB40130.1"/>
    <property type="molecule type" value="Genomic_DNA"/>
</dbReference>
<reference evidence="2" key="1">
    <citation type="journal article" date="2012" name="Nat. Genet.">
        <title>Whole-genome sequence of Schistosoma haematobium.</title>
        <authorList>
            <person name="Young N.D."/>
            <person name="Jex A.R."/>
            <person name="Li B."/>
            <person name="Liu S."/>
            <person name="Yang L."/>
            <person name="Xiong Z."/>
            <person name="Li Y."/>
            <person name="Cantacessi C."/>
            <person name="Hall R.S."/>
            <person name="Xu X."/>
            <person name="Chen F."/>
            <person name="Wu X."/>
            <person name="Zerlotini A."/>
            <person name="Oliveira G."/>
            <person name="Hofmann A."/>
            <person name="Zhang G."/>
            <person name="Fang X."/>
            <person name="Kang Y."/>
            <person name="Campbell B.E."/>
            <person name="Loukas A."/>
            <person name="Ranganathan S."/>
            <person name="Rollinson D."/>
            <person name="Rinaldi G."/>
            <person name="Brindley P.J."/>
            <person name="Yang H."/>
            <person name="Wang J."/>
            <person name="Wang J."/>
            <person name="Gasser R.B."/>
        </authorList>
    </citation>
    <scope>NUCLEOTIDE SEQUENCE [LARGE SCALE GENOMIC DNA]</scope>
</reference>
<dbReference type="AlphaFoldDB" id="A0A094ZYT4"/>
<sequence length="136" mass="15655">MDIKYSPLFSVKDELLDEIFMFNLFVESKLATIHRRFDIENIKETNRLTNITPNDANLLQTYSDIYLNMKISSKSSSLTENNGKSLDERKSTLGETENQYKESKLRVISTNKELIETNLAFSNFCGEFHGQSNPTT</sequence>
<evidence type="ECO:0000256" key="1">
    <source>
        <dbReference type="SAM" id="MobiDB-lite"/>
    </source>
</evidence>
<organism evidence="2">
    <name type="scientific">Schistosoma haematobium</name>
    <name type="common">Blood fluke</name>
    <dbReference type="NCBI Taxonomy" id="6185"/>
    <lineage>
        <taxon>Eukaryota</taxon>
        <taxon>Metazoa</taxon>
        <taxon>Spiralia</taxon>
        <taxon>Lophotrochozoa</taxon>
        <taxon>Platyhelminthes</taxon>
        <taxon>Trematoda</taxon>
        <taxon>Digenea</taxon>
        <taxon>Strigeidida</taxon>
        <taxon>Schistosomatoidea</taxon>
        <taxon>Schistosomatidae</taxon>
        <taxon>Schistosoma</taxon>
    </lineage>
</organism>
<proteinExistence type="predicted"/>
<evidence type="ECO:0000313" key="2">
    <source>
        <dbReference type="EMBL" id="KGB40130.1"/>
    </source>
</evidence>
<name>A0A094ZYT4_SCHHA</name>
<gene>
    <name evidence="2" type="ORF">MS3_08590</name>
</gene>
<feature type="compositionally biased region" description="Basic and acidic residues" evidence="1">
    <location>
        <begin position="85"/>
        <end position="98"/>
    </location>
</feature>
<accession>A0A094ZYT4</accession>
<feature type="compositionally biased region" description="Polar residues" evidence="1">
    <location>
        <begin position="75"/>
        <end position="84"/>
    </location>
</feature>
<protein>
    <submittedName>
        <fullName evidence="2">Uncharacterized protein</fullName>
    </submittedName>
</protein>
<feature type="region of interest" description="Disordered" evidence="1">
    <location>
        <begin position="75"/>
        <end position="98"/>
    </location>
</feature>